<keyword evidence="2" id="KW-0949">S-adenosyl-L-methionine</keyword>
<dbReference type="CDD" id="cd02440">
    <property type="entry name" value="AdoMet_MTases"/>
    <property type="match status" value="1"/>
</dbReference>
<dbReference type="GO" id="GO:0008168">
    <property type="term" value="F:methyltransferase activity"/>
    <property type="evidence" value="ECO:0007669"/>
    <property type="project" value="UniProtKB-KW"/>
</dbReference>
<evidence type="ECO:0000256" key="6">
    <source>
        <dbReference type="ARBA" id="ARBA00047941"/>
    </source>
</evidence>
<dbReference type="Pfam" id="PF13847">
    <property type="entry name" value="Methyltransf_31"/>
    <property type="match status" value="1"/>
</dbReference>
<evidence type="ECO:0000256" key="5">
    <source>
        <dbReference type="ARBA" id="ARBA00034545"/>
    </source>
</evidence>
<accession>A0ABM4ESN8</accession>
<dbReference type="Gene3D" id="3.40.5.100">
    <property type="match status" value="1"/>
</dbReference>
<dbReference type="GeneID" id="106494658"/>
<dbReference type="RefSeq" id="XP_067155710.1">
    <property type="nucleotide sequence ID" value="XM_067299609.1"/>
</dbReference>
<dbReference type="PANTHER" id="PTHR43675:SF8">
    <property type="entry name" value="ARSENITE METHYLTRANSFERASE"/>
    <property type="match status" value="1"/>
</dbReference>
<feature type="domain" description="Methyltransferase" evidence="9">
    <location>
        <begin position="129"/>
        <end position="281"/>
    </location>
</feature>
<dbReference type="GO" id="GO:0032259">
    <property type="term" value="P:methylation"/>
    <property type="evidence" value="ECO:0007669"/>
    <property type="project" value="UniProtKB-KW"/>
</dbReference>
<evidence type="ECO:0000256" key="7">
    <source>
        <dbReference type="ARBA" id="ARBA00047943"/>
    </source>
</evidence>
<dbReference type="Gene3D" id="3.40.50.150">
    <property type="entry name" value="Vaccinia Virus protein VP39"/>
    <property type="match status" value="1"/>
</dbReference>
<comment type="catalytic activity">
    <reaction evidence="8">
        <text>arsenic triglutathione + 3 [thioredoxin]-dithiol + 3 S-adenosyl-L-methionine = trimethylarsine + 3 [thioredoxin]-disulfide + 3 glutathione + 3 S-adenosyl-L-homocysteine + 3 H(+)</text>
        <dbReference type="Rhea" id="RHEA:69432"/>
        <dbReference type="Rhea" id="RHEA-COMP:10698"/>
        <dbReference type="Rhea" id="RHEA-COMP:10700"/>
        <dbReference type="ChEBI" id="CHEBI:15378"/>
        <dbReference type="ChEBI" id="CHEBI:27130"/>
        <dbReference type="ChEBI" id="CHEBI:29950"/>
        <dbReference type="ChEBI" id="CHEBI:50058"/>
        <dbReference type="ChEBI" id="CHEBI:57856"/>
        <dbReference type="ChEBI" id="CHEBI:57925"/>
        <dbReference type="ChEBI" id="CHEBI:59789"/>
        <dbReference type="ChEBI" id="CHEBI:183640"/>
        <dbReference type="EC" id="2.1.1.137"/>
    </reaction>
</comment>
<comment type="catalytic activity">
    <reaction evidence="6">
        <text>arsenic triglutathione + [thioredoxin]-dithiol + S-adenosyl-L-methionine + 2 H2O = methylarsonous acid + [thioredoxin]-disulfide + 3 glutathione + S-adenosyl-L-homocysteine + H(+)</text>
        <dbReference type="Rhea" id="RHEA:69460"/>
        <dbReference type="Rhea" id="RHEA-COMP:10698"/>
        <dbReference type="Rhea" id="RHEA-COMP:10700"/>
        <dbReference type="ChEBI" id="CHEBI:15377"/>
        <dbReference type="ChEBI" id="CHEBI:15378"/>
        <dbReference type="ChEBI" id="CHEBI:17826"/>
        <dbReference type="ChEBI" id="CHEBI:29950"/>
        <dbReference type="ChEBI" id="CHEBI:50058"/>
        <dbReference type="ChEBI" id="CHEBI:57856"/>
        <dbReference type="ChEBI" id="CHEBI:57925"/>
        <dbReference type="ChEBI" id="CHEBI:59789"/>
        <dbReference type="ChEBI" id="CHEBI:183640"/>
        <dbReference type="EC" id="2.1.1.137"/>
    </reaction>
</comment>
<evidence type="ECO:0000256" key="2">
    <source>
        <dbReference type="ARBA" id="ARBA00022691"/>
    </source>
</evidence>
<evidence type="ECO:0000256" key="1">
    <source>
        <dbReference type="ARBA" id="ARBA00022679"/>
    </source>
</evidence>
<dbReference type="InterPro" id="IPR026669">
    <property type="entry name" value="Arsenite_MeTrfase-like"/>
</dbReference>
<evidence type="ECO:0000313" key="11">
    <source>
        <dbReference type="RefSeq" id="XP_067155710.1"/>
    </source>
</evidence>
<gene>
    <name evidence="11" type="primary">AS3MT</name>
</gene>
<reference evidence="11" key="1">
    <citation type="submission" date="2025-08" db="UniProtKB">
        <authorList>
            <consortium name="RefSeq"/>
        </authorList>
    </citation>
    <scope>IDENTIFICATION</scope>
    <source>
        <tissue evidence="11">Blood</tissue>
    </source>
</reference>
<dbReference type="PANTHER" id="PTHR43675">
    <property type="entry name" value="ARSENITE METHYLTRANSFERASE"/>
    <property type="match status" value="1"/>
</dbReference>
<evidence type="ECO:0000313" key="10">
    <source>
        <dbReference type="Proteomes" id="UP001652627"/>
    </source>
</evidence>
<sequence>MLINGSFWGVPGICQGAEPTNSVPRVGGGVSGPLGRPRRGACHCGVRYQRHVPGALLAVAALAGEQIHRAVQDYYGQELQRSEDLKTNACVTPAGPLPRAAREALERVHGEVVARYYGCGLVLPERLASCRVLDLGSGSGRDCYLLSQLVGEEGHVTGIDMTQGQVEVARKHIAYHMDKFGFRAPNVDFIQGYMEKLGDAGLADESYDIVISNCVINLSPDKGAVLREAYRVLKPGGEMYFSDVYASRRLSEAARAHRVLWGECLAGALCWRELYSIAQDVGFSPPRLVAASPITVGHEELESIVGDCRFVSATFRLFKVLAESRAGPGRVIYKGGIAGHEQELVLDASFTFKAGEAVDVDADTAAILRSSRFAEDFLIQASGADANADTAPPGCCRGRVKERICDPFQLLEQPGAPGPACCPASACGPRGCC</sequence>
<dbReference type="EC" id="2.1.1.137" evidence="4"/>
<comment type="similarity">
    <text evidence="3">Belongs to the methyltransferase superfamily. Arsenite methyltransferase family.</text>
</comment>
<evidence type="ECO:0000259" key="9">
    <source>
        <dbReference type="Pfam" id="PF13847"/>
    </source>
</evidence>
<protein>
    <recommendedName>
        <fullName evidence="5">Arsenite methyltransferase</fullName>
        <ecNumber evidence="4">2.1.1.137</ecNumber>
    </recommendedName>
</protein>
<keyword evidence="10" id="KW-1185">Reference proteome</keyword>
<evidence type="ECO:0000256" key="3">
    <source>
        <dbReference type="ARBA" id="ARBA00034487"/>
    </source>
</evidence>
<evidence type="ECO:0000256" key="4">
    <source>
        <dbReference type="ARBA" id="ARBA00034521"/>
    </source>
</evidence>
<evidence type="ECO:0000256" key="8">
    <source>
        <dbReference type="ARBA" id="ARBA00048428"/>
    </source>
</evidence>
<dbReference type="Proteomes" id="UP001652627">
    <property type="component" value="Chromosome 7"/>
</dbReference>
<keyword evidence="11" id="KW-0489">Methyltransferase</keyword>
<dbReference type="InterPro" id="IPR029063">
    <property type="entry name" value="SAM-dependent_MTases_sf"/>
</dbReference>
<organism evidence="10 11">
    <name type="scientific">Apteryx mantelli</name>
    <name type="common">North Island brown kiwi</name>
    <dbReference type="NCBI Taxonomy" id="2696672"/>
    <lineage>
        <taxon>Eukaryota</taxon>
        <taxon>Metazoa</taxon>
        <taxon>Chordata</taxon>
        <taxon>Craniata</taxon>
        <taxon>Vertebrata</taxon>
        <taxon>Euteleostomi</taxon>
        <taxon>Archelosauria</taxon>
        <taxon>Archosauria</taxon>
        <taxon>Dinosauria</taxon>
        <taxon>Saurischia</taxon>
        <taxon>Theropoda</taxon>
        <taxon>Coelurosauria</taxon>
        <taxon>Aves</taxon>
        <taxon>Palaeognathae</taxon>
        <taxon>Apterygiformes</taxon>
        <taxon>Apterygidae</taxon>
        <taxon>Apteryx</taxon>
    </lineage>
</organism>
<proteinExistence type="inferred from homology"/>
<comment type="catalytic activity">
    <reaction evidence="7">
        <text>arsenic triglutathione + 2 [thioredoxin]-dithiol + 2 S-adenosyl-L-methionine + H2O = dimethylarsinous acid + 2 [thioredoxin]-disulfide + 3 glutathione + 2 S-adenosyl-L-homocysteine + 2 H(+)</text>
        <dbReference type="Rhea" id="RHEA:69464"/>
        <dbReference type="Rhea" id="RHEA-COMP:10698"/>
        <dbReference type="Rhea" id="RHEA-COMP:10700"/>
        <dbReference type="ChEBI" id="CHEBI:15377"/>
        <dbReference type="ChEBI" id="CHEBI:15378"/>
        <dbReference type="ChEBI" id="CHEBI:23808"/>
        <dbReference type="ChEBI" id="CHEBI:29950"/>
        <dbReference type="ChEBI" id="CHEBI:50058"/>
        <dbReference type="ChEBI" id="CHEBI:57856"/>
        <dbReference type="ChEBI" id="CHEBI:57925"/>
        <dbReference type="ChEBI" id="CHEBI:59789"/>
        <dbReference type="ChEBI" id="CHEBI:183640"/>
        <dbReference type="EC" id="2.1.1.137"/>
    </reaction>
</comment>
<keyword evidence="1" id="KW-0808">Transferase</keyword>
<name>A0ABM4ESN8_9AVES</name>
<dbReference type="SUPFAM" id="SSF53335">
    <property type="entry name" value="S-adenosyl-L-methionine-dependent methyltransferases"/>
    <property type="match status" value="1"/>
</dbReference>
<dbReference type="InterPro" id="IPR025714">
    <property type="entry name" value="Methyltranfer_dom"/>
</dbReference>